<evidence type="ECO:0000256" key="1">
    <source>
        <dbReference type="SAM" id="MobiDB-lite"/>
    </source>
</evidence>
<name>A0A6C0JVE9_9ZZZZ</name>
<accession>A0A6C0JVE9</accession>
<proteinExistence type="predicted"/>
<organism evidence="3">
    <name type="scientific">viral metagenome</name>
    <dbReference type="NCBI Taxonomy" id="1070528"/>
    <lineage>
        <taxon>unclassified sequences</taxon>
        <taxon>metagenomes</taxon>
        <taxon>organismal metagenomes</taxon>
    </lineage>
</organism>
<feature type="domain" description="Helicase C-terminal" evidence="2">
    <location>
        <begin position="953"/>
        <end position="997"/>
    </location>
</feature>
<evidence type="ECO:0000313" key="3">
    <source>
        <dbReference type="EMBL" id="QHU09725.1"/>
    </source>
</evidence>
<dbReference type="InterPro" id="IPR001650">
    <property type="entry name" value="Helicase_C-like"/>
</dbReference>
<dbReference type="AlphaFoldDB" id="A0A6C0JVE9"/>
<feature type="region of interest" description="Disordered" evidence="1">
    <location>
        <begin position="675"/>
        <end position="696"/>
    </location>
</feature>
<evidence type="ECO:0000259" key="2">
    <source>
        <dbReference type="Pfam" id="PF00271"/>
    </source>
</evidence>
<sequence>MSERRGFKFTGVKIKVEKAPEILRKLNETDMKPGPITSVVRGLLSRPERVERPLVPKSVAPKPSAPKSQAPALAPALAPAPAPSQATGPKKFVVKRPPVKFEDPNLEEMARLIREEEKKNPYENPAGPEVFVPETRRGFSEFIKETYNAFMLEPTEGASPTEAGDKYPYQKFIREYMRQATPYRGILTYHGLGSGKTCTAIATSEALFSTSNKKIIVMTPFSLRKNFLKEVSLCGFRHFRLQNYWEELPISDPTTQLFAKSVLGLTDSYLKTATSVWVPDFRKGADASNYSTLDATQQTEIRRQILSVLVWHEEKNPNGRIRFINYNGISAKKLQAIACKKPANFFDDAVIIVDEIHNLVRLMQGTIDPYLIRMKGLRRLIPNEEVTVDKWNPTLCLQGTKTYARGYLFYRLLLSAQNSKIVGLSGTPLINFPEELGILMNILHGYIPTLEFTIRAVGAVPQQQITDIMLKHPFVDFVRVGNDAAGGGSRVVCSLLPYGIKKIGQDVGVQRIPEGEAIPSINEIIPTIEEDLKTAGFIVNGSITAVAKALLPPFGEEFAKNFISANAIKNKIVLVKRLTGLISYYKGSRTDLMPAVKVDEVVRVPMSVYSQRMYVEARESEISSEKKKKGGEGASMSAVWAEVYEMGTAAKTSNYKMTSRQACNFTFPPAVLRPRPKTRKEQLAEAGAGDVGGDIVDGAPERENFAEEFPELDAAEKEDVAEAAVAAAEEDELAQAIDAAEGGEDAVEEAPPAETVGGGEDDIVKPAPASAAPKPLKTLLQKKASTIAADCKAGQKPGEDYKVSTVRAKECLVTLARDNLRLDKEDGLKVYSPKFAEMLKRISEARGSSLVYSQFLDMEGIGIFRLCMDVNGYAPIEIIKTPTGFAFSKLTEMSFKKGPGVQPRYITFSGGEEEDVRRLALDIFNAKFDELPANIKSILEGSAYINNHLGEICKVFCITSAGAEGLSLKNVRAVHIMEPYWNDVRLRQVKGRAIRIGSHLELPEEERNVSIYTYLTCFSEVAQKAKSSGEDRIDETIRLADRVEKKEAVALGLPIPEGSTEYVVTTDERLYLIAERKKGILNSLESVMKSAAVDCELNIKQNNDGSFKCLPLEGKVGDFMYHPDLDIDIRESASKFKESGPAEPAVNVIFKKLNGKPYRFKPVAGGFEIYGETDSKLTKLLGKTGEKGGQPAAPVTWAPF</sequence>
<dbReference type="Gene3D" id="3.40.50.300">
    <property type="entry name" value="P-loop containing nucleotide triphosphate hydrolases"/>
    <property type="match status" value="2"/>
</dbReference>
<dbReference type="Pfam" id="PF00271">
    <property type="entry name" value="Helicase_C"/>
    <property type="match status" value="1"/>
</dbReference>
<dbReference type="InterPro" id="IPR027417">
    <property type="entry name" value="P-loop_NTPase"/>
</dbReference>
<dbReference type="SUPFAM" id="SSF52540">
    <property type="entry name" value="P-loop containing nucleoside triphosphate hydrolases"/>
    <property type="match status" value="2"/>
</dbReference>
<protein>
    <recommendedName>
        <fullName evidence="2">Helicase C-terminal domain-containing protein</fullName>
    </recommendedName>
</protein>
<reference evidence="3" key="1">
    <citation type="journal article" date="2020" name="Nature">
        <title>Giant virus diversity and host interactions through global metagenomics.</title>
        <authorList>
            <person name="Schulz F."/>
            <person name="Roux S."/>
            <person name="Paez-Espino D."/>
            <person name="Jungbluth S."/>
            <person name="Walsh D.A."/>
            <person name="Denef V.J."/>
            <person name="McMahon K.D."/>
            <person name="Konstantinidis K.T."/>
            <person name="Eloe-Fadrosh E.A."/>
            <person name="Kyrpides N.C."/>
            <person name="Woyke T."/>
        </authorList>
    </citation>
    <scope>NUCLEOTIDE SEQUENCE</scope>
    <source>
        <strain evidence="3">GVMAG-S-1101164-105</strain>
    </source>
</reference>
<feature type="compositionally biased region" description="Low complexity" evidence="1">
    <location>
        <begin position="55"/>
        <end position="91"/>
    </location>
</feature>
<dbReference type="EMBL" id="MN740744">
    <property type="protein sequence ID" value="QHU09725.1"/>
    <property type="molecule type" value="Genomic_DNA"/>
</dbReference>
<feature type="region of interest" description="Disordered" evidence="1">
    <location>
        <begin position="740"/>
        <end position="771"/>
    </location>
</feature>
<feature type="region of interest" description="Disordered" evidence="1">
    <location>
        <begin position="50"/>
        <end position="91"/>
    </location>
</feature>